<dbReference type="PANTHER" id="PTHR38683:SF1">
    <property type="entry name" value="CHORISMATE PYRUVATE-LYASE"/>
    <property type="match status" value="1"/>
</dbReference>
<dbReference type="SUPFAM" id="SSF64288">
    <property type="entry name" value="Chorismate lyase-like"/>
    <property type="match status" value="1"/>
</dbReference>
<name>A0A918P6M8_9NEIS</name>
<reference evidence="5" key="2">
    <citation type="submission" date="2020-09" db="EMBL/GenBank/DDBJ databases">
        <authorList>
            <person name="Sun Q."/>
            <person name="Kim S."/>
        </authorList>
    </citation>
    <scope>NUCLEOTIDE SEQUENCE</scope>
    <source>
        <strain evidence="5">KCTC 32182</strain>
    </source>
</reference>
<dbReference type="Pfam" id="PF04345">
    <property type="entry name" value="Chor_lyase"/>
    <property type="match status" value="1"/>
</dbReference>
<dbReference type="PANTHER" id="PTHR38683">
    <property type="entry name" value="CHORISMATE PYRUVATE-LYASE"/>
    <property type="match status" value="1"/>
</dbReference>
<gene>
    <name evidence="5" type="ORF">GCM10011289_33190</name>
</gene>
<dbReference type="InterPro" id="IPR007440">
    <property type="entry name" value="Chorismate--pyruvate_lyase"/>
</dbReference>
<protein>
    <recommendedName>
        <fullName evidence="7">Chorismate lyase</fullName>
    </recommendedName>
</protein>
<evidence type="ECO:0000256" key="1">
    <source>
        <dbReference type="ARBA" id="ARBA00022490"/>
    </source>
</evidence>
<dbReference type="InterPro" id="IPR028978">
    <property type="entry name" value="Chorismate_lyase_/UTRA_dom_sf"/>
</dbReference>
<proteinExistence type="predicted"/>
<dbReference type="GO" id="GO:0008813">
    <property type="term" value="F:chorismate lyase activity"/>
    <property type="evidence" value="ECO:0007669"/>
    <property type="project" value="InterPro"/>
</dbReference>
<evidence type="ECO:0000256" key="4">
    <source>
        <dbReference type="ARBA" id="ARBA00023317"/>
    </source>
</evidence>
<reference evidence="5" key="1">
    <citation type="journal article" date="2014" name="Int. J. Syst. Evol. Microbiol.">
        <title>Complete genome sequence of Corynebacterium casei LMG S-19264T (=DSM 44701T), isolated from a smear-ripened cheese.</title>
        <authorList>
            <consortium name="US DOE Joint Genome Institute (JGI-PGF)"/>
            <person name="Walter F."/>
            <person name="Albersmeier A."/>
            <person name="Kalinowski J."/>
            <person name="Ruckert C."/>
        </authorList>
    </citation>
    <scope>NUCLEOTIDE SEQUENCE</scope>
    <source>
        <strain evidence="5">KCTC 32182</strain>
    </source>
</reference>
<accession>A0A918P6M8</accession>
<dbReference type="EMBL" id="BMYX01000024">
    <property type="protein sequence ID" value="GGY27131.1"/>
    <property type="molecule type" value="Genomic_DNA"/>
</dbReference>
<evidence type="ECO:0000256" key="2">
    <source>
        <dbReference type="ARBA" id="ARBA00022688"/>
    </source>
</evidence>
<comment type="caution">
    <text evidence="5">The sequence shown here is derived from an EMBL/GenBank/DDBJ whole genome shotgun (WGS) entry which is preliminary data.</text>
</comment>
<evidence type="ECO:0000313" key="5">
    <source>
        <dbReference type="EMBL" id="GGY27131.1"/>
    </source>
</evidence>
<keyword evidence="2" id="KW-0831">Ubiquinone biosynthesis</keyword>
<keyword evidence="4" id="KW-0670">Pyruvate</keyword>
<keyword evidence="1" id="KW-0963">Cytoplasm</keyword>
<evidence type="ECO:0000313" key="6">
    <source>
        <dbReference type="Proteomes" id="UP000645257"/>
    </source>
</evidence>
<dbReference type="AlphaFoldDB" id="A0A918P6M8"/>
<organism evidence="5 6">
    <name type="scientific">Paludibacterium paludis</name>
    <dbReference type="NCBI Taxonomy" id="1225769"/>
    <lineage>
        <taxon>Bacteria</taxon>
        <taxon>Pseudomonadati</taxon>
        <taxon>Pseudomonadota</taxon>
        <taxon>Betaproteobacteria</taxon>
        <taxon>Neisseriales</taxon>
        <taxon>Chromobacteriaceae</taxon>
        <taxon>Paludibacterium</taxon>
    </lineage>
</organism>
<evidence type="ECO:0000256" key="3">
    <source>
        <dbReference type="ARBA" id="ARBA00023239"/>
    </source>
</evidence>
<evidence type="ECO:0008006" key="7">
    <source>
        <dbReference type="Google" id="ProtNLM"/>
    </source>
</evidence>
<keyword evidence="6" id="KW-1185">Reference proteome</keyword>
<sequence>MRAMVTESLWRPDPLPVPPRLSGFLTETGSLTARLLATGEPFAVNLLPRENDLALPDELELFGLSTPTALNVRHVALTLAGVPVVVARSLSRPACPVWSPILDRGRRSLGLTLFSGDMPVVREPLRYRRLEEDHWLFGLARRHDEASAGHYPARRSRFLLDGEILTVCEVFLPALERFAR</sequence>
<dbReference type="GO" id="GO:0005829">
    <property type="term" value="C:cytosol"/>
    <property type="evidence" value="ECO:0007669"/>
    <property type="project" value="TreeGrafter"/>
</dbReference>
<keyword evidence="3" id="KW-0456">Lyase</keyword>
<dbReference type="GO" id="GO:0006744">
    <property type="term" value="P:ubiquinone biosynthetic process"/>
    <property type="evidence" value="ECO:0007669"/>
    <property type="project" value="UniProtKB-KW"/>
</dbReference>
<dbReference type="Gene3D" id="3.40.1410.10">
    <property type="entry name" value="Chorismate lyase-like"/>
    <property type="match status" value="1"/>
</dbReference>
<dbReference type="Proteomes" id="UP000645257">
    <property type="component" value="Unassembled WGS sequence"/>
</dbReference>